<comment type="caution">
    <text evidence="1">The sequence shown here is derived from an EMBL/GenBank/DDBJ whole genome shotgun (WGS) entry which is preliminary data.</text>
</comment>
<dbReference type="Proteomes" id="UP000095347">
    <property type="component" value="Unassembled WGS sequence"/>
</dbReference>
<reference evidence="2" key="1">
    <citation type="submission" date="2016-07" db="EMBL/GenBank/DDBJ databases">
        <authorList>
            <person name="Florea S."/>
            <person name="Webb J.S."/>
            <person name="Jaromczyk J."/>
            <person name="Schardl C.L."/>
        </authorList>
    </citation>
    <scope>NUCLEOTIDE SEQUENCE [LARGE SCALE GENOMIC DNA]</scope>
    <source>
        <strain evidence="2">MV-1</strain>
    </source>
</reference>
<proteinExistence type="predicted"/>
<protein>
    <submittedName>
        <fullName evidence="1">Uncharacterized protein</fullName>
    </submittedName>
</protein>
<keyword evidence="2" id="KW-1185">Reference proteome</keyword>
<accession>A0A1E5Q831</accession>
<name>A0A1E5Q831_9PROT</name>
<gene>
    <name evidence="1" type="ORF">BEN30_08725</name>
</gene>
<dbReference type="STRING" id="28181.BEN30_08725"/>
<dbReference type="AlphaFoldDB" id="A0A1E5Q831"/>
<evidence type="ECO:0000313" key="1">
    <source>
        <dbReference type="EMBL" id="OEJ67514.1"/>
    </source>
</evidence>
<organism evidence="1 2">
    <name type="scientific">Magnetovibrio blakemorei</name>
    <dbReference type="NCBI Taxonomy" id="28181"/>
    <lineage>
        <taxon>Bacteria</taxon>
        <taxon>Pseudomonadati</taxon>
        <taxon>Pseudomonadota</taxon>
        <taxon>Alphaproteobacteria</taxon>
        <taxon>Rhodospirillales</taxon>
        <taxon>Magnetovibrionaceae</taxon>
        <taxon>Magnetovibrio</taxon>
    </lineage>
</organism>
<evidence type="ECO:0000313" key="2">
    <source>
        <dbReference type="Proteomes" id="UP000095347"/>
    </source>
</evidence>
<dbReference type="RefSeq" id="WP_069957667.1">
    <property type="nucleotide sequence ID" value="NZ_MCGG01000021.1"/>
</dbReference>
<dbReference type="EMBL" id="MCGG01000021">
    <property type="protein sequence ID" value="OEJ67514.1"/>
    <property type="molecule type" value="Genomic_DNA"/>
</dbReference>
<sequence length="118" mass="13665">MRLSEFINGGAGCGILKRLEAGQAEADAHAVRLKQIQKNIKSDEAAMLKMATQDESYVGGVKNDYALADKLKRLQKQNLAQVVWRHKRLVATDEQLENLYRRLKRKQHERLMKHKIRR</sequence>